<evidence type="ECO:0000313" key="2">
    <source>
        <dbReference type="Proteomes" id="UP000612855"/>
    </source>
</evidence>
<reference evidence="2" key="1">
    <citation type="journal article" date="2019" name="Int. J. Syst. Evol. Microbiol.">
        <title>The Global Catalogue of Microorganisms (GCM) 10K type strain sequencing project: providing services to taxonomists for standard genome sequencing and annotation.</title>
        <authorList>
            <consortium name="The Broad Institute Genomics Platform"/>
            <consortium name="The Broad Institute Genome Sequencing Center for Infectious Disease"/>
            <person name="Wu L."/>
            <person name="Ma J."/>
        </authorList>
    </citation>
    <scope>NUCLEOTIDE SEQUENCE [LARGE SCALE GENOMIC DNA]</scope>
    <source>
        <strain evidence="2">CGMCC 1.12664</strain>
    </source>
</reference>
<name>A0A917AGS8_9RHOB</name>
<comment type="caution">
    <text evidence="1">The sequence shown here is derived from an EMBL/GenBank/DDBJ whole genome shotgun (WGS) entry which is preliminary data.</text>
</comment>
<keyword evidence="2" id="KW-1185">Reference proteome</keyword>
<proteinExistence type="predicted"/>
<accession>A0A917AGS8</accession>
<protein>
    <submittedName>
        <fullName evidence="1">Uncharacterized protein</fullName>
    </submittedName>
</protein>
<organism evidence="1 2">
    <name type="scientific">Primorskyibacter flagellatus</name>
    <dbReference type="NCBI Taxonomy" id="1387277"/>
    <lineage>
        <taxon>Bacteria</taxon>
        <taxon>Pseudomonadati</taxon>
        <taxon>Pseudomonadota</taxon>
        <taxon>Alphaproteobacteria</taxon>
        <taxon>Rhodobacterales</taxon>
        <taxon>Roseobacteraceae</taxon>
        <taxon>Primorskyibacter</taxon>
    </lineage>
</organism>
<gene>
    <name evidence="1" type="ORF">GCM10011360_41810</name>
</gene>
<evidence type="ECO:0000313" key="1">
    <source>
        <dbReference type="EMBL" id="GGE50376.1"/>
    </source>
</evidence>
<dbReference type="EMBL" id="BMFJ01000004">
    <property type="protein sequence ID" value="GGE50376.1"/>
    <property type="molecule type" value="Genomic_DNA"/>
</dbReference>
<dbReference type="AlphaFoldDB" id="A0A917AGS8"/>
<dbReference type="RefSeq" id="WP_188479671.1">
    <property type="nucleotide sequence ID" value="NZ_BMFJ01000004.1"/>
</dbReference>
<sequence>MGHSQRNNHLKTEILAITAATAPRAAEEGWRLRKSGTRFSRDLCPGVTLHVEPRFIFQHQGLICLTAPVAPVESRAVGRVLKQVFGTSGIGPVCHDFNVINADPDRRSPGLKARFDASSVHFIDMEVPGYDDSNGHYQTETLPDYLAELRKTALTVMQEDYDLSSEAAFLRSLPTRRTPGDAYYGNPHTAHVSFAVTRILCGETDAVARLRADHPDWIGGQAAKLLDRLEAAAPEVAPLADGA</sequence>
<dbReference type="Proteomes" id="UP000612855">
    <property type="component" value="Unassembled WGS sequence"/>
</dbReference>